<dbReference type="AlphaFoldDB" id="A0A9Q3E7P2"/>
<proteinExistence type="predicted"/>
<feature type="region of interest" description="Disordered" evidence="1">
    <location>
        <begin position="166"/>
        <end position="250"/>
    </location>
</feature>
<protein>
    <submittedName>
        <fullName evidence="2">Uncharacterized protein</fullName>
    </submittedName>
</protein>
<evidence type="ECO:0000313" key="3">
    <source>
        <dbReference type="Proteomes" id="UP000765509"/>
    </source>
</evidence>
<evidence type="ECO:0000256" key="1">
    <source>
        <dbReference type="SAM" id="MobiDB-lite"/>
    </source>
</evidence>
<dbReference type="Proteomes" id="UP000765509">
    <property type="component" value="Unassembled WGS sequence"/>
</dbReference>
<organism evidence="2 3">
    <name type="scientific">Austropuccinia psidii MF-1</name>
    <dbReference type="NCBI Taxonomy" id="1389203"/>
    <lineage>
        <taxon>Eukaryota</taxon>
        <taxon>Fungi</taxon>
        <taxon>Dikarya</taxon>
        <taxon>Basidiomycota</taxon>
        <taxon>Pucciniomycotina</taxon>
        <taxon>Pucciniomycetes</taxon>
        <taxon>Pucciniales</taxon>
        <taxon>Sphaerophragmiaceae</taxon>
        <taxon>Austropuccinia</taxon>
    </lineage>
</organism>
<comment type="caution">
    <text evidence="2">The sequence shown here is derived from an EMBL/GenBank/DDBJ whole genome shotgun (WGS) entry which is preliminary data.</text>
</comment>
<gene>
    <name evidence="2" type="ORF">O181_057290</name>
</gene>
<feature type="compositionally biased region" description="Low complexity" evidence="1">
    <location>
        <begin position="213"/>
        <end position="228"/>
    </location>
</feature>
<feature type="region of interest" description="Disordered" evidence="1">
    <location>
        <begin position="351"/>
        <end position="400"/>
    </location>
</feature>
<keyword evidence="3" id="KW-1185">Reference proteome</keyword>
<accession>A0A9Q3E7P2</accession>
<dbReference type="GO" id="GO:0042393">
    <property type="term" value="F:histone binding"/>
    <property type="evidence" value="ECO:0007669"/>
    <property type="project" value="InterPro"/>
</dbReference>
<dbReference type="EMBL" id="AVOT02026021">
    <property type="protein sequence ID" value="MBW0517575.1"/>
    <property type="molecule type" value="Genomic_DNA"/>
</dbReference>
<feature type="compositionally biased region" description="Polar residues" evidence="1">
    <location>
        <begin position="484"/>
        <end position="496"/>
    </location>
</feature>
<feature type="region of interest" description="Disordered" evidence="1">
    <location>
        <begin position="445"/>
        <end position="512"/>
    </location>
</feature>
<dbReference type="GO" id="GO:0005634">
    <property type="term" value="C:nucleus"/>
    <property type="evidence" value="ECO:0007669"/>
    <property type="project" value="InterPro"/>
</dbReference>
<feature type="compositionally biased region" description="Polar residues" evidence="1">
    <location>
        <begin position="184"/>
        <end position="195"/>
    </location>
</feature>
<evidence type="ECO:0000313" key="2">
    <source>
        <dbReference type="EMBL" id="MBW0517575.1"/>
    </source>
</evidence>
<name>A0A9Q3E7P2_9BASI</name>
<sequence>MCPPSFMGLDRSYCIGDSELEIGGVGLGYRARPRDQTFNQERGAETKGISHLLWSSSPAMTLSSLSPLTRLSFAISSNEEILDVDELDSLNVEYINYQRYQSREKLLKTIDEIASRYEAEAKDEDEDDVVDLEDLQIVSDAQLDDKPSDPSNLPQINLDTAASKIKHQSFPRSPNQDFPHHDQSTQASPNQSIDNTRLDDDKCVNQPSNHFEVSPVILPSSRPSVVSPNRASGQHCPASPTSSNSDPMALLPRSTETVDKVLLERWTRRLEQKSDEIIQHGLRKQLLGHSKENSKPPITLTNSCSMFGNLPHTKPSSQPTPSHCLPLITTMKSTIIRPTFHLGPSNLASSSKFYTPTRTSKKNSSSHPSSLQQCINNSSGIKRAKEASPSPPSHASTDSQICSLISSRNTELSASYSPHFKPTFLFGKATPASFATRISSSKFVSSKKITNNESSDESSDDPLSFPSSSTKKGSIKSQAKPYHQFNQDKSFSSPSPTRFKRRKINSLENIQK</sequence>
<reference evidence="2" key="1">
    <citation type="submission" date="2021-03" db="EMBL/GenBank/DDBJ databases">
        <title>Draft genome sequence of rust myrtle Austropuccinia psidii MF-1, a brazilian biotype.</title>
        <authorList>
            <person name="Quecine M.C."/>
            <person name="Pachon D.M.R."/>
            <person name="Bonatelli M.L."/>
            <person name="Correr F.H."/>
            <person name="Franceschini L.M."/>
            <person name="Leite T.F."/>
            <person name="Margarido G.R.A."/>
            <person name="Almeida C.A."/>
            <person name="Ferrarezi J.A."/>
            <person name="Labate C.A."/>
        </authorList>
    </citation>
    <scope>NUCLEOTIDE SEQUENCE</scope>
    <source>
        <strain evidence="2">MF-1</strain>
    </source>
</reference>
<feature type="compositionally biased region" description="Polar residues" evidence="1">
    <location>
        <begin position="371"/>
        <end position="380"/>
    </location>
</feature>